<evidence type="ECO:0000313" key="17">
    <source>
        <dbReference type="Proteomes" id="UP000544110"/>
    </source>
</evidence>
<dbReference type="InterPro" id="IPR013767">
    <property type="entry name" value="PAS_fold"/>
</dbReference>
<keyword evidence="10" id="KW-0067">ATP-binding</keyword>
<keyword evidence="11" id="KW-1133">Transmembrane helix</keyword>
<comment type="catalytic activity">
    <reaction evidence="1">
        <text>ATP + protein L-histidine = ADP + protein N-phospho-L-histidine.</text>
        <dbReference type="EC" id="2.7.13.3"/>
    </reaction>
</comment>
<evidence type="ECO:0000256" key="1">
    <source>
        <dbReference type="ARBA" id="ARBA00000085"/>
    </source>
</evidence>
<evidence type="ECO:0000256" key="5">
    <source>
        <dbReference type="ARBA" id="ARBA00022553"/>
    </source>
</evidence>
<comment type="subcellular location">
    <subcellularLocation>
        <location evidence="2">Cell membrane</location>
        <topology evidence="2">Multi-pass membrane protein</topology>
    </subcellularLocation>
</comment>
<evidence type="ECO:0000256" key="7">
    <source>
        <dbReference type="ARBA" id="ARBA00022692"/>
    </source>
</evidence>
<evidence type="ECO:0000256" key="4">
    <source>
        <dbReference type="ARBA" id="ARBA00022475"/>
    </source>
</evidence>
<organism evidence="16 17">
    <name type="scientific">Nocardioides perillae</name>
    <dbReference type="NCBI Taxonomy" id="1119534"/>
    <lineage>
        <taxon>Bacteria</taxon>
        <taxon>Bacillati</taxon>
        <taxon>Actinomycetota</taxon>
        <taxon>Actinomycetes</taxon>
        <taxon>Propionibacteriales</taxon>
        <taxon>Nocardioidaceae</taxon>
        <taxon>Nocardioides</taxon>
    </lineage>
</organism>
<dbReference type="InterPro" id="IPR036890">
    <property type="entry name" value="HATPase_C_sf"/>
</dbReference>
<dbReference type="GO" id="GO:0006355">
    <property type="term" value="P:regulation of DNA-templated transcription"/>
    <property type="evidence" value="ECO:0007669"/>
    <property type="project" value="InterPro"/>
</dbReference>
<dbReference type="SUPFAM" id="SSF103190">
    <property type="entry name" value="Sensory domain-like"/>
    <property type="match status" value="1"/>
</dbReference>
<dbReference type="Gene3D" id="1.10.287.130">
    <property type="match status" value="1"/>
</dbReference>
<sequence length="562" mass="58513">MRRMTLARQFLLLQLLIVLVVLVFVAAISIAQSAADFRRVAGRAALSAAENLAATALVRERLPDAEPRLGAALPAAAESLRAQSGATGVTLVRADGVVVVSSDPTLLGEELPLGESDVLQGRSWTGVVERSGQRSVVAHVPVLSDEPARTGELVGFVVVARAYPSTLQLLQRAAPNLAIYLGVASLLGVVGSLLLSRRVKRQTLGLEPVEIASLVEHREAMLHGLKEGVVALDTHGRVTLLNDSARDLLGLPADSVGRTLAELDVDPVLGRALSEEGGVDRMVLADDRVLVLNHVPLRSRSRVIGSVTTLRDRTELSSLERELGSTRAVSDTLRAQTHEFANRLHTISGLLTLEEYDEAIGFVQGVGRERAGLDGAVTSRIGDPTVAALLIAKVSLANEKGVTLRLSPTSDLDVLDEDLSRDVTTVVGNLVDNAVDAVSGGVGGTVTVHLAATPLAVGVADVADVADGEVDRAVPRGGELPGVLVEVRDDGPGVPPGDEEAVFVQGWSTKAQAGAADAGGADAGRGFGLALTRLVCRRRGGEVAVRNDGGAVFTATLPGAPR</sequence>
<dbReference type="InterPro" id="IPR000014">
    <property type="entry name" value="PAS"/>
</dbReference>
<feature type="domain" description="Histidine kinase" evidence="14">
    <location>
        <begin position="426"/>
        <end position="561"/>
    </location>
</feature>
<keyword evidence="12" id="KW-0902">Two-component regulatory system</keyword>
<dbReference type="InterPro" id="IPR029151">
    <property type="entry name" value="Sensor-like_sf"/>
</dbReference>
<dbReference type="PROSITE" id="PS50112">
    <property type="entry name" value="PAS"/>
    <property type="match status" value="1"/>
</dbReference>
<evidence type="ECO:0000256" key="12">
    <source>
        <dbReference type="ARBA" id="ARBA00023012"/>
    </source>
</evidence>
<dbReference type="SMART" id="SM00387">
    <property type="entry name" value="HATPase_c"/>
    <property type="match status" value="1"/>
</dbReference>
<dbReference type="InterPro" id="IPR050428">
    <property type="entry name" value="TCS_sensor_his_kinase"/>
</dbReference>
<keyword evidence="7" id="KW-0812">Transmembrane</keyword>
<accession>A0A7Y9RUT4</accession>
<dbReference type="Gene3D" id="3.30.450.20">
    <property type="entry name" value="PAS domain"/>
    <property type="match status" value="2"/>
</dbReference>
<evidence type="ECO:0000256" key="10">
    <source>
        <dbReference type="ARBA" id="ARBA00022840"/>
    </source>
</evidence>
<evidence type="ECO:0000256" key="13">
    <source>
        <dbReference type="ARBA" id="ARBA00023136"/>
    </source>
</evidence>
<feature type="domain" description="PAS" evidence="15">
    <location>
        <begin position="221"/>
        <end position="256"/>
    </location>
</feature>
<evidence type="ECO:0000256" key="8">
    <source>
        <dbReference type="ARBA" id="ARBA00022741"/>
    </source>
</evidence>
<dbReference type="SUPFAM" id="SSF55890">
    <property type="entry name" value="Sporulation response regulatory protein Spo0B"/>
    <property type="match status" value="1"/>
</dbReference>
<keyword evidence="17" id="KW-1185">Reference proteome</keyword>
<dbReference type="Proteomes" id="UP000544110">
    <property type="component" value="Unassembled WGS sequence"/>
</dbReference>
<evidence type="ECO:0000256" key="2">
    <source>
        <dbReference type="ARBA" id="ARBA00004651"/>
    </source>
</evidence>
<evidence type="ECO:0000313" key="16">
    <source>
        <dbReference type="EMBL" id="NYG54977.1"/>
    </source>
</evidence>
<evidence type="ECO:0000256" key="3">
    <source>
        <dbReference type="ARBA" id="ARBA00012438"/>
    </source>
</evidence>
<dbReference type="InterPro" id="IPR004358">
    <property type="entry name" value="Sig_transdc_His_kin-like_C"/>
</dbReference>
<evidence type="ECO:0000259" key="15">
    <source>
        <dbReference type="PROSITE" id="PS50112"/>
    </source>
</evidence>
<reference evidence="16 17" key="1">
    <citation type="submission" date="2020-07" db="EMBL/GenBank/DDBJ databases">
        <title>Sequencing the genomes of 1000 actinobacteria strains.</title>
        <authorList>
            <person name="Klenk H.-P."/>
        </authorList>
    </citation>
    <scope>NUCLEOTIDE SEQUENCE [LARGE SCALE GENOMIC DNA]</scope>
    <source>
        <strain evidence="16 17">DSM 24552</strain>
    </source>
</reference>
<dbReference type="SUPFAM" id="SSF55785">
    <property type="entry name" value="PYP-like sensor domain (PAS domain)"/>
    <property type="match status" value="1"/>
</dbReference>
<dbReference type="Pfam" id="PF00989">
    <property type="entry name" value="PAS"/>
    <property type="match status" value="1"/>
</dbReference>
<dbReference type="InterPro" id="IPR003594">
    <property type="entry name" value="HATPase_dom"/>
</dbReference>
<evidence type="ECO:0000259" key="14">
    <source>
        <dbReference type="PROSITE" id="PS50109"/>
    </source>
</evidence>
<dbReference type="InterPro" id="IPR005467">
    <property type="entry name" value="His_kinase_dom"/>
</dbReference>
<dbReference type="SUPFAM" id="SSF55874">
    <property type="entry name" value="ATPase domain of HSP90 chaperone/DNA topoisomerase II/histidine kinase"/>
    <property type="match status" value="1"/>
</dbReference>
<dbReference type="PANTHER" id="PTHR45436:SF5">
    <property type="entry name" value="SENSOR HISTIDINE KINASE TRCS"/>
    <property type="match status" value="1"/>
</dbReference>
<keyword evidence="13" id="KW-0472">Membrane</keyword>
<dbReference type="GO" id="GO:0005524">
    <property type="term" value="F:ATP binding"/>
    <property type="evidence" value="ECO:0007669"/>
    <property type="project" value="UniProtKB-KW"/>
</dbReference>
<dbReference type="AlphaFoldDB" id="A0A7Y9RUT4"/>
<dbReference type="PRINTS" id="PR00344">
    <property type="entry name" value="BCTRLSENSOR"/>
</dbReference>
<dbReference type="InterPro" id="IPR039506">
    <property type="entry name" value="SPOB_a"/>
</dbReference>
<proteinExistence type="predicted"/>
<dbReference type="EMBL" id="JACCAC010000001">
    <property type="protein sequence ID" value="NYG54977.1"/>
    <property type="molecule type" value="Genomic_DNA"/>
</dbReference>
<comment type="caution">
    <text evidence="16">The sequence shown here is derived from an EMBL/GenBank/DDBJ whole genome shotgun (WGS) entry which is preliminary data.</text>
</comment>
<dbReference type="InterPro" id="IPR035965">
    <property type="entry name" value="PAS-like_dom_sf"/>
</dbReference>
<dbReference type="InterPro" id="IPR016120">
    <property type="entry name" value="Sig_transdc_His_kin_SpoOB"/>
</dbReference>
<keyword evidence="4" id="KW-1003">Cell membrane</keyword>
<evidence type="ECO:0000256" key="9">
    <source>
        <dbReference type="ARBA" id="ARBA00022777"/>
    </source>
</evidence>
<protein>
    <recommendedName>
        <fullName evidence="3">histidine kinase</fullName>
        <ecNumber evidence="3">2.7.13.3</ecNumber>
    </recommendedName>
</protein>
<dbReference type="GO" id="GO:0005886">
    <property type="term" value="C:plasma membrane"/>
    <property type="evidence" value="ECO:0007669"/>
    <property type="project" value="UniProtKB-SubCell"/>
</dbReference>
<dbReference type="PANTHER" id="PTHR45436">
    <property type="entry name" value="SENSOR HISTIDINE KINASE YKOH"/>
    <property type="match status" value="1"/>
</dbReference>
<name>A0A7Y9RUT4_9ACTN</name>
<dbReference type="InterPro" id="IPR033463">
    <property type="entry name" value="sCache_3"/>
</dbReference>
<dbReference type="PROSITE" id="PS50109">
    <property type="entry name" value="HIS_KIN"/>
    <property type="match status" value="1"/>
</dbReference>
<evidence type="ECO:0000256" key="6">
    <source>
        <dbReference type="ARBA" id="ARBA00022679"/>
    </source>
</evidence>
<gene>
    <name evidence="16" type="ORF">BJ989_001281</name>
</gene>
<keyword evidence="8" id="KW-0547">Nucleotide-binding</keyword>
<dbReference type="Pfam" id="PF02518">
    <property type="entry name" value="HATPase_c"/>
    <property type="match status" value="1"/>
</dbReference>
<dbReference type="Pfam" id="PF14689">
    <property type="entry name" value="SPOB_a"/>
    <property type="match status" value="1"/>
</dbReference>
<keyword evidence="9 16" id="KW-0418">Kinase</keyword>
<evidence type="ECO:0000256" key="11">
    <source>
        <dbReference type="ARBA" id="ARBA00022989"/>
    </source>
</evidence>
<keyword evidence="6" id="KW-0808">Transferase</keyword>
<dbReference type="GO" id="GO:0000155">
    <property type="term" value="F:phosphorelay sensor kinase activity"/>
    <property type="evidence" value="ECO:0007669"/>
    <property type="project" value="InterPro"/>
</dbReference>
<dbReference type="Gene3D" id="3.30.565.10">
    <property type="entry name" value="Histidine kinase-like ATPase, C-terminal domain"/>
    <property type="match status" value="1"/>
</dbReference>
<dbReference type="CDD" id="cd00130">
    <property type="entry name" value="PAS"/>
    <property type="match status" value="1"/>
</dbReference>
<keyword evidence="5" id="KW-0597">Phosphoprotein</keyword>
<dbReference type="EC" id="2.7.13.3" evidence="3"/>
<dbReference type="Pfam" id="PF17203">
    <property type="entry name" value="sCache_3_2"/>
    <property type="match status" value="1"/>
</dbReference>